<evidence type="ECO:0000256" key="1">
    <source>
        <dbReference type="ARBA" id="ARBA00022701"/>
    </source>
</evidence>
<dbReference type="GO" id="GO:0005524">
    <property type="term" value="F:ATP binding"/>
    <property type="evidence" value="ECO:0007669"/>
    <property type="project" value="UniProtKB-UniRule"/>
</dbReference>
<dbReference type="GO" id="GO:0005874">
    <property type="term" value="C:microtubule"/>
    <property type="evidence" value="ECO:0007669"/>
    <property type="project" value="UniProtKB-KW"/>
</dbReference>
<organism evidence="6 7">
    <name type="scientific">Tetracentron sinense</name>
    <name type="common">Spur-leaf</name>
    <dbReference type="NCBI Taxonomy" id="13715"/>
    <lineage>
        <taxon>Eukaryota</taxon>
        <taxon>Viridiplantae</taxon>
        <taxon>Streptophyta</taxon>
        <taxon>Embryophyta</taxon>
        <taxon>Tracheophyta</taxon>
        <taxon>Spermatophyta</taxon>
        <taxon>Magnoliopsida</taxon>
        <taxon>Trochodendrales</taxon>
        <taxon>Trochodendraceae</taxon>
        <taxon>Tetracentron</taxon>
    </lineage>
</organism>
<keyword evidence="3 4" id="KW-0505">Motor protein</keyword>
<dbReference type="SUPFAM" id="SSF52540">
    <property type="entry name" value="P-loop containing nucleoside triphosphate hydrolases"/>
    <property type="match status" value="1"/>
</dbReference>
<keyword evidence="4" id="KW-0067">ATP-binding</keyword>
<comment type="similarity">
    <text evidence="4">Belongs to the TRAFAC class myosin-kinesin ATPase superfamily. Kinesin family.</text>
</comment>
<dbReference type="AlphaFoldDB" id="A0A834Z778"/>
<comment type="caution">
    <text evidence="6">The sequence shown here is derived from an EMBL/GenBank/DDBJ whole genome shotgun (WGS) entry which is preliminary data.</text>
</comment>
<accession>A0A834Z778</accession>
<protein>
    <recommendedName>
        <fullName evidence="5">Kinesin motor domain-containing protein</fullName>
    </recommendedName>
</protein>
<dbReference type="Gene3D" id="3.40.850.10">
    <property type="entry name" value="Kinesin motor domain"/>
    <property type="match status" value="1"/>
</dbReference>
<sequence>MMILTFLRLRTMAKKEKEVGSRCCGRIVNRRDVYLTEFATENDYLQLKRLCGRHFTFDASFPDSTTQQEVYSTTYIFFLIYVVFTSYLKKYSSASGSSFEGRNGSVFCYGATGAGKTILGTMENPG</sequence>
<feature type="domain" description="Kinesin motor" evidence="5">
    <location>
        <begin position="2"/>
        <end position="126"/>
    </location>
</feature>
<dbReference type="GO" id="GO:0003777">
    <property type="term" value="F:microtubule motor activity"/>
    <property type="evidence" value="ECO:0007669"/>
    <property type="project" value="InterPro"/>
</dbReference>
<dbReference type="OrthoDB" id="1935336at2759"/>
<dbReference type="Pfam" id="PF00225">
    <property type="entry name" value="Kinesin"/>
    <property type="match status" value="1"/>
</dbReference>
<name>A0A834Z778_TETSI</name>
<dbReference type="PROSITE" id="PS50067">
    <property type="entry name" value="KINESIN_MOTOR_2"/>
    <property type="match status" value="1"/>
</dbReference>
<feature type="binding site" evidence="4">
    <location>
        <begin position="110"/>
        <end position="117"/>
    </location>
    <ligand>
        <name>ATP</name>
        <dbReference type="ChEBI" id="CHEBI:30616"/>
    </ligand>
</feature>
<dbReference type="InterPro" id="IPR001752">
    <property type="entry name" value="Kinesin_motor_dom"/>
</dbReference>
<evidence type="ECO:0000256" key="4">
    <source>
        <dbReference type="PROSITE-ProRule" id="PRU00283"/>
    </source>
</evidence>
<dbReference type="PANTHER" id="PTHR47968:SF13">
    <property type="entry name" value="KINESIN-LIKE PROTEIN KIF19 ISOFORM X1"/>
    <property type="match status" value="1"/>
</dbReference>
<dbReference type="InterPro" id="IPR027417">
    <property type="entry name" value="P-loop_NTPase"/>
</dbReference>
<keyword evidence="2" id="KW-0175">Coiled coil</keyword>
<dbReference type="InterPro" id="IPR027640">
    <property type="entry name" value="Kinesin-like_fam"/>
</dbReference>
<evidence type="ECO:0000256" key="3">
    <source>
        <dbReference type="ARBA" id="ARBA00023175"/>
    </source>
</evidence>
<evidence type="ECO:0000256" key="2">
    <source>
        <dbReference type="ARBA" id="ARBA00023054"/>
    </source>
</evidence>
<dbReference type="PANTHER" id="PTHR47968">
    <property type="entry name" value="CENTROMERE PROTEIN E"/>
    <property type="match status" value="1"/>
</dbReference>
<dbReference type="EMBL" id="JABCRI010000009">
    <property type="protein sequence ID" value="KAF8400677.1"/>
    <property type="molecule type" value="Genomic_DNA"/>
</dbReference>
<keyword evidence="1" id="KW-0493">Microtubule</keyword>
<dbReference type="InterPro" id="IPR036961">
    <property type="entry name" value="Kinesin_motor_dom_sf"/>
</dbReference>
<evidence type="ECO:0000313" key="6">
    <source>
        <dbReference type="EMBL" id="KAF8400677.1"/>
    </source>
</evidence>
<dbReference type="Proteomes" id="UP000655225">
    <property type="component" value="Unassembled WGS sequence"/>
</dbReference>
<keyword evidence="4" id="KW-0547">Nucleotide-binding</keyword>
<evidence type="ECO:0000259" key="5">
    <source>
        <dbReference type="PROSITE" id="PS50067"/>
    </source>
</evidence>
<dbReference type="GO" id="GO:0008017">
    <property type="term" value="F:microtubule binding"/>
    <property type="evidence" value="ECO:0007669"/>
    <property type="project" value="InterPro"/>
</dbReference>
<reference evidence="6 7" key="1">
    <citation type="submission" date="2020-04" db="EMBL/GenBank/DDBJ databases">
        <title>Plant Genome Project.</title>
        <authorList>
            <person name="Zhang R.-G."/>
        </authorList>
    </citation>
    <scope>NUCLEOTIDE SEQUENCE [LARGE SCALE GENOMIC DNA]</scope>
    <source>
        <strain evidence="6">YNK0</strain>
        <tissue evidence="6">Leaf</tissue>
    </source>
</reference>
<dbReference type="GO" id="GO:0007018">
    <property type="term" value="P:microtubule-based movement"/>
    <property type="evidence" value="ECO:0007669"/>
    <property type="project" value="InterPro"/>
</dbReference>
<gene>
    <name evidence="6" type="ORF">HHK36_013977</name>
</gene>
<proteinExistence type="inferred from homology"/>
<evidence type="ECO:0000313" key="7">
    <source>
        <dbReference type="Proteomes" id="UP000655225"/>
    </source>
</evidence>
<keyword evidence="7" id="KW-1185">Reference proteome</keyword>